<dbReference type="PATRIC" id="fig|1235802.3.peg.4811"/>
<sequence length="70" mass="7825">MAEYSIFIQYDPQDKIYVASVPELQGCMAHGETKEEALKEIEIAKELWIETAKEDGLPIPKPALFTSVAV</sequence>
<dbReference type="EMBL" id="AQFT01000133">
    <property type="protein sequence ID" value="EMZ21380.1"/>
    <property type="molecule type" value="Genomic_DNA"/>
</dbReference>
<organism evidence="2 3">
    <name type="scientific">Eubacterium plexicaudatum ASF492</name>
    <dbReference type="NCBI Taxonomy" id="1235802"/>
    <lineage>
        <taxon>Bacteria</taxon>
        <taxon>Bacillati</taxon>
        <taxon>Bacillota</taxon>
        <taxon>Clostridia</taxon>
        <taxon>Eubacteriales</taxon>
        <taxon>Eubacteriaceae</taxon>
        <taxon>Eubacterium</taxon>
    </lineage>
</organism>
<feature type="domain" description="HicB-like antitoxin of toxin-antitoxin system" evidence="1">
    <location>
        <begin position="4"/>
        <end position="63"/>
    </location>
</feature>
<keyword evidence="3" id="KW-1185">Reference proteome</keyword>
<dbReference type="PANTHER" id="PTHR34504:SF2">
    <property type="entry name" value="UPF0150 PROTEIN SSL0259"/>
    <property type="match status" value="1"/>
</dbReference>
<evidence type="ECO:0000313" key="3">
    <source>
        <dbReference type="Proteomes" id="UP000012589"/>
    </source>
</evidence>
<dbReference type="Gene3D" id="3.30.160.250">
    <property type="match status" value="1"/>
</dbReference>
<dbReference type="SUPFAM" id="SSF143100">
    <property type="entry name" value="TTHA1013/TTHA0281-like"/>
    <property type="match status" value="1"/>
</dbReference>
<dbReference type="eggNOG" id="COG1598">
    <property type="taxonomic scope" value="Bacteria"/>
</dbReference>
<comment type="caution">
    <text evidence="2">The sequence shown here is derived from an EMBL/GenBank/DDBJ whole genome shotgun (WGS) entry which is preliminary data.</text>
</comment>
<gene>
    <name evidence="2" type="ORF">C823_04521</name>
</gene>
<name>N2A5L6_9FIRM</name>
<accession>N2A5L6</accession>
<dbReference type="STRING" id="1235802.C823_04521"/>
<dbReference type="InterPro" id="IPR051404">
    <property type="entry name" value="TA_system_antitoxin"/>
</dbReference>
<evidence type="ECO:0000259" key="1">
    <source>
        <dbReference type="Pfam" id="PF15919"/>
    </source>
</evidence>
<proteinExistence type="predicted"/>
<dbReference type="PANTHER" id="PTHR34504">
    <property type="entry name" value="ANTITOXIN HICB"/>
    <property type="match status" value="1"/>
</dbReference>
<dbReference type="OrthoDB" id="5419659at2"/>
<dbReference type="HOGENOM" id="CLU_114047_5_2_9"/>
<dbReference type="Pfam" id="PF15919">
    <property type="entry name" value="HicB_lk_antitox"/>
    <property type="match status" value="1"/>
</dbReference>
<dbReference type="InterPro" id="IPR031807">
    <property type="entry name" value="HicB-like"/>
</dbReference>
<reference evidence="2 3" key="1">
    <citation type="journal article" date="2014" name="Genome Announc.">
        <title>Draft genome sequences of the altered schaedler flora, a defined bacterial community from gnotobiotic mice.</title>
        <authorList>
            <person name="Wannemuehler M.J."/>
            <person name="Overstreet A.M."/>
            <person name="Ward D.V."/>
            <person name="Phillips G.J."/>
        </authorList>
    </citation>
    <scope>NUCLEOTIDE SEQUENCE [LARGE SCALE GENOMIC DNA]</scope>
    <source>
        <strain evidence="2 3">ASF492</strain>
    </source>
</reference>
<evidence type="ECO:0000313" key="2">
    <source>
        <dbReference type="EMBL" id="EMZ21380.1"/>
    </source>
</evidence>
<protein>
    <recommendedName>
        <fullName evidence="1">HicB-like antitoxin of toxin-antitoxin system domain-containing protein</fullName>
    </recommendedName>
</protein>
<dbReference type="Proteomes" id="UP000012589">
    <property type="component" value="Unassembled WGS sequence"/>
</dbReference>
<dbReference type="AlphaFoldDB" id="N2A5L6"/>
<dbReference type="InterPro" id="IPR035069">
    <property type="entry name" value="TTHA1013/TTHA0281-like"/>
</dbReference>